<evidence type="ECO:0000313" key="2">
    <source>
        <dbReference type="Proteomes" id="UP001177021"/>
    </source>
</evidence>
<sequence length="66" mass="8052">MQVWKWMDPVQTKSTTELKQLSREKMLQRMMYKFHGRKVVEQEQSTRKTFGETIEEIGVECCFHQR</sequence>
<evidence type="ECO:0000313" key="1">
    <source>
        <dbReference type="EMBL" id="CAJ2653296.1"/>
    </source>
</evidence>
<accession>A0ACB0KAI6</accession>
<dbReference type="Proteomes" id="UP001177021">
    <property type="component" value="Unassembled WGS sequence"/>
</dbReference>
<proteinExistence type="predicted"/>
<keyword evidence="2" id="KW-1185">Reference proteome</keyword>
<name>A0ACB0KAI6_TRIPR</name>
<gene>
    <name evidence="1" type="ORF">MILVUS5_LOCUS20666</name>
</gene>
<protein>
    <submittedName>
        <fullName evidence="1">Uncharacterized protein</fullName>
    </submittedName>
</protein>
<reference evidence="1" key="1">
    <citation type="submission" date="2023-10" db="EMBL/GenBank/DDBJ databases">
        <authorList>
            <person name="Rodriguez Cubillos JULIANA M."/>
            <person name="De Vega J."/>
        </authorList>
    </citation>
    <scope>NUCLEOTIDE SEQUENCE</scope>
</reference>
<comment type="caution">
    <text evidence="1">The sequence shown here is derived from an EMBL/GenBank/DDBJ whole genome shotgun (WGS) entry which is preliminary data.</text>
</comment>
<organism evidence="1 2">
    <name type="scientific">Trifolium pratense</name>
    <name type="common">Red clover</name>
    <dbReference type="NCBI Taxonomy" id="57577"/>
    <lineage>
        <taxon>Eukaryota</taxon>
        <taxon>Viridiplantae</taxon>
        <taxon>Streptophyta</taxon>
        <taxon>Embryophyta</taxon>
        <taxon>Tracheophyta</taxon>
        <taxon>Spermatophyta</taxon>
        <taxon>Magnoliopsida</taxon>
        <taxon>eudicotyledons</taxon>
        <taxon>Gunneridae</taxon>
        <taxon>Pentapetalae</taxon>
        <taxon>rosids</taxon>
        <taxon>fabids</taxon>
        <taxon>Fabales</taxon>
        <taxon>Fabaceae</taxon>
        <taxon>Papilionoideae</taxon>
        <taxon>50 kb inversion clade</taxon>
        <taxon>NPAAA clade</taxon>
        <taxon>Hologalegina</taxon>
        <taxon>IRL clade</taxon>
        <taxon>Trifolieae</taxon>
        <taxon>Trifolium</taxon>
    </lineage>
</organism>
<dbReference type="EMBL" id="CASHSV030000206">
    <property type="protein sequence ID" value="CAJ2653296.1"/>
    <property type="molecule type" value="Genomic_DNA"/>
</dbReference>